<keyword evidence="2" id="KW-0472">Membrane</keyword>
<dbReference type="PIRSF" id="PIRSF029693">
    <property type="entry name" value="UCP029693"/>
    <property type="match status" value="1"/>
</dbReference>
<evidence type="ECO:0000256" key="2">
    <source>
        <dbReference type="SAM" id="Phobius"/>
    </source>
</evidence>
<dbReference type="Pfam" id="PF10095">
    <property type="entry name" value="DUF2333"/>
    <property type="match status" value="1"/>
</dbReference>
<dbReference type="EMBL" id="JACYTR010000005">
    <property type="protein sequence ID" value="MBD8524902.1"/>
    <property type="molecule type" value="Genomic_DNA"/>
</dbReference>
<accession>A0AAW3ZJM8</accession>
<keyword evidence="4" id="KW-1185">Reference proteome</keyword>
<keyword evidence="2" id="KW-0812">Transmembrane</keyword>
<comment type="caution">
    <text evidence="3">The sequence shown here is derived from an EMBL/GenBank/DDBJ whole genome shotgun (WGS) entry which is preliminary data.</text>
</comment>
<feature type="region of interest" description="Disordered" evidence="1">
    <location>
        <begin position="231"/>
        <end position="250"/>
    </location>
</feature>
<gene>
    <name evidence="3" type="ORF">IFO71_04020</name>
</gene>
<name>A0AAW3ZJM8_9GAMM</name>
<protein>
    <submittedName>
        <fullName evidence="3">DUF2333 family protein</fullName>
    </submittedName>
</protein>
<evidence type="ECO:0000313" key="3">
    <source>
        <dbReference type="EMBL" id="MBD8524902.1"/>
    </source>
</evidence>
<dbReference type="Proteomes" id="UP000613768">
    <property type="component" value="Unassembled WGS sequence"/>
</dbReference>
<reference evidence="3 4" key="1">
    <citation type="submission" date="2020-09" db="EMBL/GenBank/DDBJ databases">
        <title>Pseudoxanthomonas sp. CAU 1598 isolated from sand of Yaerae Beach.</title>
        <authorList>
            <person name="Kim W."/>
        </authorList>
    </citation>
    <scope>NUCLEOTIDE SEQUENCE [LARGE SCALE GENOMIC DNA]</scope>
    <source>
        <strain evidence="3 4">CAU 1598</strain>
    </source>
</reference>
<dbReference type="AlphaFoldDB" id="A0AAW3ZJM8"/>
<evidence type="ECO:0000256" key="1">
    <source>
        <dbReference type="SAM" id="MobiDB-lite"/>
    </source>
</evidence>
<proteinExistence type="predicted"/>
<organism evidence="3 4">
    <name type="scientific">Pseudomarimonas arenosa</name>
    <dbReference type="NCBI Taxonomy" id="2774145"/>
    <lineage>
        <taxon>Bacteria</taxon>
        <taxon>Pseudomonadati</taxon>
        <taxon>Pseudomonadota</taxon>
        <taxon>Gammaproteobacteria</taxon>
        <taxon>Lysobacterales</taxon>
        <taxon>Lysobacteraceae</taxon>
        <taxon>Pseudomarimonas</taxon>
    </lineage>
</organism>
<keyword evidence="2" id="KW-1133">Transmembrane helix</keyword>
<feature type="transmembrane region" description="Helical" evidence="2">
    <location>
        <begin position="27"/>
        <end position="50"/>
    </location>
</feature>
<dbReference type="InterPro" id="IPR016936">
    <property type="entry name" value="UCP029693"/>
</dbReference>
<sequence>MTRRVGAEQESHVKVAGLDNKHRRARVWLRVVSYFLAAAALITLSLMWWWDYEPEPFDVAKAAQQRAAADGRPVVVGTATTVALIDVGNTLLDKRGGYLSNDFGPPGVLMDNVPNWEFGALIQVRDLAKAFRNEFSRSQTQSTEDVDLLEADPLFSTPSDRWLLPASEGQYRKAIGHMEAYLDRLSDADEYNAQFFARADNLADWLAVVEKRLGSLSQRLSASVGQERIDTDLAGDKDAQQSTPGESPRVVKTPWSKVDDVFYEARGSVWALSHFLRAVEVDFEPVLRDKNALVSLRQIIRELEEAQQPLSSPIVLNGSPYGFFANHSLVMANYISRANAAVIDLRKLLERG</sequence>
<evidence type="ECO:0000313" key="4">
    <source>
        <dbReference type="Proteomes" id="UP000613768"/>
    </source>
</evidence>